<evidence type="ECO:0000313" key="3">
    <source>
        <dbReference type="Proteomes" id="UP001140949"/>
    </source>
</evidence>
<gene>
    <name evidence="2" type="ORF">M6B38_124020</name>
</gene>
<keyword evidence="3" id="KW-1185">Reference proteome</keyword>
<feature type="region of interest" description="Disordered" evidence="1">
    <location>
        <begin position="776"/>
        <end position="819"/>
    </location>
</feature>
<accession>A0AAX6H3G6</accession>
<dbReference type="AlphaFoldDB" id="A0AAX6H3G6"/>
<feature type="compositionally biased region" description="Low complexity" evidence="1">
    <location>
        <begin position="784"/>
        <end position="794"/>
    </location>
</feature>
<protein>
    <submittedName>
        <fullName evidence="2">Mediator of RNA polymerase II transcription subunit 12-like isoform X1</fullName>
    </submittedName>
</protein>
<evidence type="ECO:0000313" key="2">
    <source>
        <dbReference type="EMBL" id="KAJ6835101.1"/>
    </source>
</evidence>
<dbReference type="PANTHER" id="PTHR46567">
    <property type="entry name" value="MEDIATOR OF RNA POLYMERASE II TRANSCRIPTION SUBUNIT 12"/>
    <property type="match status" value="1"/>
</dbReference>
<dbReference type="EMBL" id="JANAVB010013597">
    <property type="protein sequence ID" value="KAJ6835101.1"/>
    <property type="molecule type" value="Genomic_DNA"/>
</dbReference>
<proteinExistence type="predicted"/>
<sequence length="1027" mass="113920">MHRAVSTMVSNGRTTVSASFVFARYLVKKYKDVSSVIKWETKFRATCDQRLLVELDAGRTLDGDLGFTSGVSAGMTDVDEYIRQKMSERISRSGLTMKDIVQRHVEEAVHYFYGKERKLFAGVAPKISSEKWDSALQVAQDIVQGLVDCIRQNGAATLEGDPSIVSSVVSAIVSNVGPAIVKLQDFTPISNYQTVLSTKCSSSCVQHILHIHISSLCLLKEALGERFGRIFDLALAAEASAAVSGAFSPGKVHRSQFQLSPETYDINSGRSNEMKNNSAKVFAGRAAKAAAAVSALVVGVIVHGATSLERMIMLFKLKEGLYVPQFIRSMRSSSNGMSRGNFKLEYSIEVYVHWFRLLIGNCRTIFDGLVVEILGEPYILALSRMQRMLPLNVVFPPAYSIFAMVIWRPYILNNNIATREDMQLYHNLSLAIDDAIRHYPFRDLCLRSTHVLYDFLATDVGDSEFAAMLEMHNPDKHTKTMAFVPLRARMFLNAIVDCKMPPFTLLHEDGSWVSGSLETRAYAETENKLLDKLVHVCDTLQPAKFHWQWVELRLLLNEQALIEKIETKDMSIVEAIRSLSPNAENFAVSESEKFLSQIVLTRILVRPDAAPLYAEIARLLGRSLEESLVMDIKWILAGSDVLSGRKSIQQQLISVAQRKGLSTKAQSWKPWGWSSSTSDVVANRSDRSKLDVISLEEGEVVDERVNMKKSGKLNLRVPDAEGFCSGQLHVTEKALGDLILPCIDRSSSDLRNSFTAELIKQMSTIDQQINTLARGGNKQANAMPSGVEGSSSKGSSRKGMRGGSPGLGRRPTGVVDSSPPSAAALKASMWLRLQFLVRLLPIVYADREPSPRNMRHTLATIILHFLGTRFIHEDADVAVSTICSAHSKRDKESIVEASIAASLDQSGDSLFDTLLSVLHGLLSSCKPSWLNPKSATKSTMKYPRDFSAFDREVAESLQTDLDHMELPTAIRRRLQAAMPILPPSPPLHLSCNPPHYQQQPFHRCSQVSQIRHRPSKDVLLTSVLPLT</sequence>
<reference evidence="2" key="2">
    <citation type="submission" date="2023-04" db="EMBL/GenBank/DDBJ databases">
        <authorList>
            <person name="Bruccoleri R.E."/>
            <person name="Oakeley E.J."/>
            <person name="Faust A.-M."/>
            <person name="Dessus-Babus S."/>
            <person name="Altorfer M."/>
            <person name="Burckhardt D."/>
            <person name="Oertli M."/>
            <person name="Naumann U."/>
            <person name="Petersen F."/>
            <person name="Wong J."/>
        </authorList>
    </citation>
    <scope>NUCLEOTIDE SEQUENCE</scope>
    <source>
        <strain evidence="2">GSM-AAB239-AS_SAM_17_03QT</strain>
        <tissue evidence="2">Leaf</tissue>
    </source>
</reference>
<dbReference type="Proteomes" id="UP001140949">
    <property type="component" value="Unassembled WGS sequence"/>
</dbReference>
<dbReference type="PANTHER" id="PTHR46567:SF1">
    <property type="entry name" value="MEDIATOR OF RNA POLYMERASE II TRANSCRIPTION SUBUNIT 12"/>
    <property type="match status" value="1"/>
</dbReference>
<evidence type="ECO:0000256" key="1">
    <source>
        <dbReference type="SAM" id="MobiDB-lite"/>
    </source>
</evidence>
<name>A0AAX6H3G6_IRIPA</name>
<comment type="caution">
    <text evidence="2">The sequence shown here is derived from an EMBL/GenBank/DDBJ whole genome shotgun (WGS) entry which is preliminary data.</text>
</comment>
<organism evidence="2 3">
    <name type="scientific">Iris pallida</name>
    <name type="common">Sweet iris</name>
    <dbReference type="NCBI Taxonomy" id="29817"/>
    <lineage>
        <taxon>Eukaryota</taxon>
        <taxon>Viridiplantae</taxon>
        <taxon>Streptophyta</taxon>
        <taxon>Embryophyta</taxon>
        <taxon>Tracheophyta</taxon>
        <taxon>Spermatophyta</taxon>
        <taxon>Magnoliopsida</taxon>
        <taxon>Liliopsida</taxon>
        <taxon>Asparagales</taxon>
        <taxon>Iridaceae</taxon>
        <taxon>Iridoideae</taxon>
        <taxon>Irideae</taxon>
        <taxon>Iris</taxon>
    </lineage>
</organism>
<reference evidence="2" key="1">
    <citation type="journal article" date="2023" name="GigaByte">
        <title>Genome assembly of the bearded iris, Iris pallida Lam.</title>
        <authorList>
            <person name="Bruccoleri R.E."/>
            <person name="Oakeley E.J."/>
            <person name="Faust A.M.E."/>
            <person name="Altorfer M."/>
            <person name="Dessus-Babus S."/>
            <person name="Burckhardt D."/>
            <person name="Oertli M."/>
            <person name="Naumann U."/>
            <person name="Petersen F."/>
            <person name="Wong J."/>
        </authorList>
    </citation>
    <scope>NUCLEOTIDE SEQUENCE</scope>
    <source>
        <strain evidence="2">GSM-AAB239-AS_SAM_17_03QT</strain>
    </source>
</reference>